<name>A0A7L4ZKD4_9FLAO</name>
<accession>A0A7L4ZKD4</accession>
<gene>
    <name evidence="11" type="primary">pnuC</name>
    <name evidence="11" type="ORF">IMCC3317_25410</name>
</gene>
<sequence>MNQLFEFFLEPYKDAIRLDIFLEITAALFGIASVWFAKKEKIWVYPTGIISTLIYIYLCYKFILYGDMIINVYYSIMSLYGWYLWTRVRESTKLEISRTSFLDKLKTIFIFLFTAIFTYVVYIQYEIIDDTLGFNETFDLIKANVGSIAEIRTITPYLDMFTTGIFFAGMWLMAKKKIENWLFWIFGNIISIPLYFVKGLGFTAIQFTIFLILAIFGYIAWRKTLNNNIEAA</sequence>
<comment type="similarity">
    <text evidence="3">Belongs to the nicotinamide ribonucleoside (NR) uptake permease (TC 4.B.1) family.</text>
</comment>
<feature type="transmembrane region" description="Helical" evidence="10">
    <location>
        <begin position="203"/>
        <end position="221"/>
    </location>
</feature>
<keyword evidence="9 10" id="KW-0472">Membrane</keyword>
<dbReference type="AlphaFoldDB" id="A0A7L4ZKD4"/>
<evidence type="ECO:0000256" key="2">
    <source>
        <dbReference type="ARBA" id="ARBA00004651"/>
    </source>
</evidence>
<dbReference type="KEGG" id="kan:IMCC3317_25410"/>
<dbReference type="OrthoDB" id="9791248at2"/>
<evidence type="ECO:0000256" key="5">
    <source>
        <dbReference type="ARBA" id="ARBA00022448"/>
    </source>
</evidence>
<feature type="transmembrane region" description="Helical" evidence="10">
    <location>
        <begin position="69"/>
        <end position="86"/>
    </location>
</feature>
<dbReference type="Proteomes" id="UP000464657">
    <property type="component" value="Chromosome"/>
</dbReference>
<feature type="transmembrane region" description="Helical" evidence="10">
    <location>
        <begin position="154"/>
        <end position="174"/>
    </location>
</feature>
<evidence type="ECO:0000256" key="6">
    <source>
        <dbReference type="ARBA" id="ARBA00022475"/>
    </source>
</evidence>
<dbReference type="GO" id="GO:0034257">
    <property type="term" value="F:nicotinamide riboside transmembrane transporter activity"/>
    <property type="evidence" value="ECO:0007669"/>
    <property type="project" value="InterPro"/>
</dbReference>
<proteinExistence type="inferred from homology"/>
<comment type="subcellular location">
    <subcellularLocation>
        <location evidence="2">Cell membrane</location>
        <topology evidence="2">Multi-pass membrane protein</topology>
    </subcellularLocation>
</comment>
<keyword evidence="6" id="KW-1003">Cell membrane</keyword>
<feature type="transmembrane region" description="Helical" evidence="10">
    <location>
        <begin position="20"/>
        <end position="37"/>
    </location>
</feature>
<keyword evidence="12" id="KW-1185">Reference proteome</keyword>
<evidence type="ECO:0000256" key="1">
    <source>
        <dbReference type="ARBA" id="ARBA00002672"/>
    </source>
</evidence>
<evidence type="ECO:0000256" key="10">
    <source>
        <dbReference type="SAM" id="Phobius"/>
    </source>
</evidence>
<protein>
    <recommendedName>
        <fullName evidence="4">Nicotinamide riboside transporter PnuC</fullName>
    </recommendedName>
</protein>
<keyword evidence="8 10" id="KW-1133">Transmembrane helix</keyword>
<evidence type="ECO:0000256" key="8">
    <source>
        <dbReference type="ARBA" id="ARBA00022989"/>
    </source>
</evidence>
<evidence type="ECO:0000256" key="3">
    <source>
        <dbReference type="ARBA" id="ARBA00006669"/>
    </source>
</evidence>
<evidence type="ECO:0000313" key="12">
    <source>
        <dbReference type="Proteomes" id="UP000464657"/>
    </source>
</evidence>
<evidence type="ECO:0000256" key="9">
    <source>
        <dbReference type="ARBA" id="ARBA00023136"/>
    </source>
</evidence>
<evidence type="ECO:0000256" key="4">
    <source>
        <dbReference type="ARBA" id="ARBA00017522"/>
    </source>
</evidence>
<feature type="transmembrane region" description="Helical" evidence="10">
    <location>
        <begin position="44"/>
        <end position="63"/>
    </location>
</feature>
<dbReference type="InterPro" id="IPR006419">
    <property type="entry name" value="NMN_transpt_PnuC"/>
</dbReference>
<evidence type="ECO:0000256" key="7">
    <source>
        <dbReference type="ARBA" id="ARBA00022692"/>
    </source>
</evidence>
<dbReference type="EMBL" id="CP019288">
    <property type="protein sequence ID" value="QHI37163.1"/>
    <property type="molecule type" value="Genomic_DNA"/>
</dbReference>
<evidence type="ECO:0000313" key="11">
    <source>
        <dbReference type="EMBL" id="QHI37163.1"/>
    </source>
</evidence>
<reference evidence="11 12" key="1">
    <citation type="journal article" date="2013" name="Int. J. Syst. Evol. Microbiol.">
        <title>Kordia antarctica sp. nov., isolated from Antarctic seawater.</title>
        <authorList>
            <person name="Baek K."/>
            <person name="Choi A."/>
            <person name="Kang I."/>
            <person name="Lee K."/>
            <person name="Cho J.C."/>
        </authorList>
    </citation>
    <scope>NUCLEOTIDE SEQUENCE [LARGE SCALE GENOMIC DNA]</scope>
    <source>
        <strain evidence="11 12">IMCC3317</strain>
    </source>
</reference>
<dbReference type="PANTHER" id="PTHR36122">
    <property type="entry name" value="NICOTINAMIDE RIBOSIDE TRANSPORTER PNUC"/>
    <property type="match status" value="1"/>
</dbReference>
<dbReference type="GO" id="GO:0005886">
    <property type="term" value="C:plasma membrane"/>
    <property type="evidence" value="ECO:0007669"/>
    <property type="project" value="UniProtKB-SubCell"/>
</dbReference>
<organism evidence="11 12">
    <name type="scientific">Kordia antarctica</name>
    <dbReference type="NCBI Taxonomy" id="1218801"/>
    <lineage>
        <taxon>Bacteria</taxon>
        <taxon>Pseudomonadati</taxon>
        <taxon>Bacteroidota</taxon>
        <taxon>Flavobacteriia</taxon>
        <taxon>Flavobacteriales</taxon>
        <taxon>Flavobacteriaceae</taxon>
        <taxon>Kordia</taxon>
    </lineage>
</organism>
<dbReference type="RefSeq" id="WP_160129809.1">
    <property type="nucleotide sequence ID" value="NZ_CP019288.1"/>
</dbReference>
<comment type="function">
    <text evidence="1">Required for nicotinamide riboside transport across the inner membrane.</text>
</comment>
<dbReference type="Pfam" id="PF04973">
    <property type="entry name" value="NMN_transporter"/>
    <property type="match status" value="1"/>
</dbReference>
<keyword evidence="7 10" id="KW-0812">Transmembrane</keyword>
<feature type="transmembrane region" description="Helical" evidence="10">
    <location>
        <begin position="181"/>
        <end position="197"/>
    </location>
</feature>
<dbReference type="PANTHER" id="PTHR36122:SF2">
    <property type="entry name" value="NICOTINAMIDE RIBOSIDE TRANSPORTER PNUC"/>
    <property type="match status" value="1"/>
</dbReference>
<keyword evidence="5" id="KW-0813">Transport</keyword>
<feature type="transmembrane region" description="Helical" evidence="10">
    <location>
        <begin position="107"/>
        <end position="125"/>
    </location>
</feature>
<dbReference type="NCBIfam" id="TIGR01528">
    <property type="entry name" value="NMN_trans_PnuC"/>
    <property type="match status" value="1"/>
</dbReference>